<keyword evidence="1" id="KW-0677">Repeat</keyword>
<dbReference type="InterPro" id="IPR002110">
    <property type="entry name" value="Ankyrin_rpt"/>
</dbReference>
<dbReference type="PROSITE" id="PS50297">
    <property type="entry name" value="ANK_REP_REGION"/>
    <property type="match status" value="3"/>
</dbReference>
<evidence type="ECO:0000256" key="2">
    <source>
        <dbReference type="ARBA" id="ARBA00023043"/>
    </source>
</evidence>
<keyword evidence="2 3" id="KW-0040">ANK repeat</keyword>
<dbReference type="InterPro" id="IPR036770">
    <property type="entry name" value="Ankyrin_rpt-contain_sf"/>
</dbReference>
<dbReference type="Pfam" id="PF12796">
    <property type="entry name" value="Ank_2"/>
    <property type="match status" value="1"/>
</dbReference>
<dbReference type="KEGG" id="cna:AB433_00540"/>
<dbReference type="Pfam" id="PF00023">
    <property type="entry name" value="Ank"/>
    <property type="match status" value="1"/>
</dbReference>
<feature type="repeat" description="ANK" evidence="3">
    <location>
        <begin position="103"/>
        <end position="135"/>
    </location>
</feature>
<accession>A0A0G3XLR5</accession>
<evidence type="ECO:0000313" key="6">
    <source>
        <dbReference type="Proteomes" id="UP000035287"/>
    </source>
</evidence>
<dbReference type="PROSITE" id="PS50088">
    <property type="entry name" value="ANK_REPEAT"/>
    <property type="match status" value="3"/>
</dbReference>
<dbReference type="PANTHER" id="PTHR24171">
    <property type="entry name" value="ANKYRIN REPEAT DOMAIN-CONTAINING PROTEIN 39-RELATED"/>
    <property type="match status" value="1"/>
</dbReference>
<organism evidence="5 6">
    <name type="scientific">Croceicoccus naphthovorans</name>
    <dbReference type="NCBI Taxonomy" id="1348774"/>
    <lineage>
        <taxon>Bacteria</taxon>
        <taxon>Pseudomonadati</taxon>
        <taxon>Pseudomonadota</taxon>
        <taxon>Alphaproteobacteria</taxon>
        <taxon>Sphingomonadales</taxon>
        <taxon>Erythrobacteraceae</taxon>
        <taxon>Croceicoccus</taxon>
    </lineage>
</organism>
<feature type="repeat" description="ANK" evidence="3">
    <location>
        <begin position="136"/>
        <end position="168"/>
    </location>
</feature>
<feature type="chain" id="PRO_5002562883" evidence="4">
    <location>
        <begin position="32"/>
        <end position="207"/>
    </location>
</feature>
<dbReference type="PANTHER" id="PTHR24171:SF9">
    <property type="entry name" value="ANKYRIN REPEAT DOMAIN-CONTAINING PROTEIN 39"/>
    <property type="match status" value="1"/>
</dbReference>
<dbReference type="EMBL" id="CP011770">
    <property type="protein sequence ID" value="AKM11398.1"/>
    <property type="molecule type" value="Genomic_DNA"/>
</dbReference>
<keyword evidence="6" id="KW-1185">Reference proteome</keyword>
<dbReference type="AlphaFoldDB" id="A0A0G3XLR5"/>
<dbReference type="Gene3D" id="1.25.40.20">
    <property type="entry name" value="Ankyrin repeat-containing domain"/>
    <property type="match status" value="1"/>
</dbReference>
<dbReference type="PATRIC" id="fig|1348774.3.peg.121"/>
<gene>
    <name evidence="5" type="ORF">AB433_00540</name>
</gene>
<protein>
    <submittedName>
        <fullName evidence="5">Ankyrin</fullName>
    </submittedName>
</protein>
<dbReference type="SMART" id="SM00248">
    <property type="entry name" value="ANK"/>
    <property type="match status" value="3"/>
</dbReference>
<dbReference type="STRING" id="1348774.AB433_00540"/>
<name>A0A0G3XLR5_9SPHN</name>
<evidence type="ECO:0000256" key="4">
    <source>
        <dbReference type="SAM" id="SignalP"/>
    </source>
</evidence>
<sequence length="207" mass="22016">MNTGFTFRGGLRAAVLFAAAAGLATSVPAAAQFSDGYKFLEAVKKREGDEVTKALSEPGSTIINTRNISTGESALHIVVERRDLVWVKFLLQKGANPNIRDNKGVTPLELAASLRFIEAIEALAEAGADVDETNSTGETALMLATHIRDGEMAKVLLEHGANPDKTDNSGRTAREYAELDGRTSPVLALIQSSDTEKDAGTYGPAIR</sequence>
<evidence type="ECO:0000256" key="1">
    <source>
        <dbReference type="ARBA" id="ARBA00022737"/>
    </source>
</evidence>
<evidence type="ECO:0000256" key="3">
    <source>
        <dbReference type="PROSITE-ProRule" id="PRU00023"/>
    </source>
</evidence>
<evidence type="ECO:0000313" key="5">
    <source>
        <dbReference type="EMBL" id="AKM11398.1"/>
    </source>
</evidence>
<feature type="repeat" description="ANK" evidence="3">
    <location>
        <begin position="70"/>
        <end position="102"/>
    </location>
</feature>
<dbReference type="Proteomes" id="UP000035287">
    <property type="component" value="Chromosome"/>
</dbReference>
<reference evidence="5 6" key="1">
    <citation type="submission" date="2015-06" db="EMBL/GenBank/DDBJ databases">
        <authorList>
            <person name="Zeng Y."/>
            <person name="Huang Y."/>
        </authorList>
    </citation>
    <scope>NUCLEOTIDE SEQUENCE [LARGE SCALE GENOMIC DNA]</scope>
    <source>
        <strain evidence="5 6">PQ-2</strain>
    </source>
</reference>
<proteinExistence type="predicted"/>
<feature type="signal peptide" evidence="4">
    <location>
        <begin position="1"/>
        <end position="31"/>
    </location>
</feature>
<keyword evidence="4" id="KW-0732">Signal</keyword>
<dbReference type="SUPFAM" id="SSF48403">
    <property type="entry name" value="Ankyrin repeat"/>
    <property type="match status" value="1"/>
</dbReference>
<dbReference type="OrthoDB" id="7390289at2"/>